<dbReference type="AlphaFoldDB" id="F4LWX8"/>
<organism evidence="1 2">
    <name type="scientific">Tepidanaerobacter acetatoxydans (strain DSM 21804 / JCM 16047 / Re1)</name>
    <dbReference type="NCBI Taxonomy" id="1209989"/>
    <lineage>
        <taxon>Bacteria</taxon>
        <taxon>Bacillati</taxon>
        <taxon>Bacillota</taxon>
        <taxon>Clostridia</taxon>
        <taxon>Thermosediminibacterales</taxon>
        <taxon>Tepidanaerobacteraceae</taxon>
        <taxon>Tepidanaerobacter</taxon>
    </lineage>
</organism>
<dbReference type="Proteomes" id="UP000010802">
    <property type="component" value="Chromosome"/>
</dbReference>
<dbReference type="SUPFAM" id="SSF54506">
    <property type="entry name" value="Diaminopimelate epimerase-like"/>
    <property type="match status" value="2"/>
</dbReference>
<dbReference type="EMBL" id="HF563609">
    <property type="protein sequence ID" value="CCP25547.1"/>
    <property type="molecule type" value="Genomic_DNA"/>
</dbReference>
<dbReference type="KEGG" id="tep:TepRe1_0771"/>
<accession>F4LWX8</accession>
<sequence length="264" mass="29428">MIIDFIKTSPVQNTTVLITSYCPQSYYSAVAEKAMNYDYLHAEQVGFIVPPSKKDSVIRLEMAGGEFCGNATLSAAAYVRYKGLSDKENFSIDASGAAEPIRCRVEKVNTYCYNTSCIMPPAKRIDKMELELQGKIIKGYIVEFEGISHFVLETKEEFVEYSEVTQALKKAIDTNAIGVIPYETIRDDTYKIKPFVYVKEINSNVFERGCGSGSLALGTYLKRVRGISREIRVVQPGGVIRVGIADEFFISTDVILTCEGRILI</sequence>
<dbReference type="HOGENOM" id="CLU_087271_0_0_9"/>
<evidence type="ECO:0008006" key="3">
    <source>
        <dbReference type="Google" id="ProtNLM"/>
    </source>
</evidence>
<dbReference type="KEGG" id="tae:TepiRe1_0835"/>
<name>F4LWX8_TEPAE</name>
<evidence type="ECO:0000313" key="2">
    <source>
        <dbReference type="Proteomes" id="UP000010802"/>
    </source>
</evidence>
<keyword evidence="2" id="KW-1185">Reference proteome</keyword>
<evidence type="ECO:0000313" key="1">
    <source>
        <dbReference type="EMBL" id="CCP25547.1"/>
    </source>
</evidence>
<dbReference type="eggNOG" id="COG0253">
    <property type="taxonomic scope" value="Bacteria"/>
</dbReference>
<dbReference type="RefSeq" id="WP_013777879.1">
    <property type="nucleotide sequence ID" value="NC_015519.1"/>
</dbReference>
<dbReference type="STRING" id="1209989.TepRe1_0771"/>
<dbReference type="PATRIC" id="fig|1209989.3.peg.925"/>
<accession>L0S174</accession>
<protein>
    <recommendedName>
        <fullName evidence="3">Diaminopimelate epimerase</fullName>
    </recommendedName>
</protein>
<dbReference type="InterPro" id="IPR058944">
    <property type="entry name" value="CntK-like"/>
</dbReference>
<proteinExistence type="predicted"/>
<dbReference type="OrthoDB" id="9813391at2"/>
<reference evidence="2" key="1">
    <citation type="journal article" date="2013" name="Genome Announc.">
        <title>First genome sequence of a syntrophic acetate-oxidizing bacterium, Tepidanaerobacter acetatoxydans strain Re1.</title>
        <authorList>
            <person name="Manzoor S."/>
            <person name="Bongcam-Rudloff E."/>
            <person name="Schnurer A."/>
            <person name="Muller B."/>
        </authorList>
    </citation>
    <scope>NUCLEOTIDE SEQUENCE [LARGE SCALE GENOMIC DNA]</scope>
    <source>
        <strain evidence="2">Re1</strain>
    </source>
</reference>
<dbReference type="Pfam" id="PF26317">
    <property type="entry name" value="CntK_N"/>
    <property type="match status" value="1"/>
</dbReference>
<gene>
    <name evidence="1" type="ordered locus">TEPIRE1_0835</name>
</gene>